<keyword evidence="13" id="KW-0968">Cytoplasmic vesicle</keyword>
<dbReference type="SUPFAM" id="SSF52440">
    <property type="entry name" value="PreATP-grasp domain"/>
    <property type="match status" value="1"/>
</dbReference>
<evidence type="ECO:0000256" key="18">
    <source>
        <dbReference type="SAM" id="MobiDB-lite"/>
    </source>
</evidence>
<keyword evidence="6" id="KW-0597">Phosphoprotein</keyword>
<dbReference type="PROSITE" id="PS00416">
    <property type="entry name" value="SYNAPSIN_2"/>
    <property type="match status" value="1"/>
</dbReference>
<dbReference type="Pfam" id="PF02078">
    <property type="entry name" value="Synapsin"/>
    <property type="match status" value="1"/>
</dbReference>
<evidence type="ECO:0000256" key="5">
    <source>
        <dbReference type="ARBA" id="ARBA00022481"/>
    </source>
</evidence>
<protein>
    <recommendedName>
        <fullName evidence="4">Synapsin-1</fullName>
    </recommendedName>
    <alternativeName>
        <fullName evidence="14">Synapsin I</fullName>
    </alternativeName>
</protein>
<comment type="subcellular location">
    <subcellularLocation>
        <location evidence="1">Cytoplasmic vesicle</location>
        <location evidence="1">Secretory vesicle</location>
        <location evidence="1">Synaptic vesicle</location>
    </subcellularLocation>
    <subcellularLocation>
        <location evidence="2">Golgi apparatus</location>
    </subcellularLocation>
    <subcellularLocation>
        <location evidence="15">Presynapse</location>
    </subcellularLocation>
</comment>
<dbReference type="GO" id="GO:0007269">
    <property type="term" value="P:neurotransmitter secretion"/>
    <property type="evidence" value="ECO:0007669"/>
    <property type="project" value="InterPro"/>
</dbReference>
<dbReference type="PANTHER" id="PTHR10841">
    <property type="entry name" value="SYNAPSIN"/>
    <property type="match status" value="1"/>
</dbReference>
<evidence type="ECO:0000256" key="1">
    <source>
        <dbReference type="ARBA" id="ARBA00004234"/>
    </source>
</evidence>
<evidence type="ECO:0000256" key="9">
    <source>
        <dbReference type="ARBA" id="ARBA00023034"/>
    </source>
</evidence>
<evidence type="ECO:0000256" key="7">
    <source>
        <dbReference type="ARBA" id="ARBA00022737"/>
    </source>
</evidence>
<sequence length="652" mass="70276">MNYLRRRLSDSNFMSNLPNGYMSDLQRPDPPQQSPAPVLSPGSQERRPPPSQSTGAGFFSSISNAVKQTTAAAAATFNEATERGIGSSNAKILLVIDDQQTDWAKVFKGKKVHGEFDIKVEQADFSEVNLVAHATGSYSVDIEAIRNGNKITKCFKPDFVLVRQHAFSMAKNGDHRNIVIGLQYAGLPSVNSLHSVYNFCDKPWVVSTCSIVFFIYLFLKMGHAHSGMGKVKVDNQYDFQDIASVVALTKTYATSEPFIDAKYDIRIQKIGDNYKAYMRTSISGNWKTNTGSAMLEQVAMSDRYRMWVDVCSEVFGGLDICAVEALHGKDGRDYITEVVGCSMPLIGDQQDEDRALIADLAVAKMNQTVPRTSAPTPVHSQGPAVSPQPISQSRAPQAQQRPPPQGGPQQAAASTTAARQGAPPQQRPSPQGQPPAQTQSVTSPNAQNPPAQQTRPNQPPQRQASQGAAGQQRPPTAQGPTQRGPGGSPQSPRPQQGGPQQQSQRPQTGGQGPKPAGQPQQRPQQPRQGQPTRQPTQGGSQPTQDPPQPAPQQQGSPRPPTTQQPRPTAQGQGGPGGARPPLQQKPTPPQKPSPDHPALSGSPQLNKSQSLTNTFNIPETPAAQHQSPSQDEAKAETIRNLRKSFASLFSVE</sequence>
<dbReference type="Gene3D" id="3.30.470.20">
    <property type="entry name" value="ATP-grasp fold, B domain"/>
    <property type="match status" value="1"/>
</dbReference>
<name>A0A8C2BCK6_CYPCA</name>
<keyword evidence="12" id="KW-0966">Cell projection</keyword>
<evidence type="ECO:0000256" key="15">
    <source>
        <dbReference type="ARBA" id="ARBA00034106"/>
    </source>
</evidence>
<gene>
    <name evidence="21" type="primary">LOC109095254</name>
</gene>
<evidence type="ECO:0000313" key="21">
    <source>
        <dbReference type="Ensembl" id="ENSCCRP00015118578.1"/>
    </source>
</evidence>
<keyword evidence="9" id="KW-0333">Golgi apparatus</keyword>
<dbReference type="PROSITE" id="PS00415">
    <property type="entry name" value="SYNAPSIN_1"/>
    <property type="match status" value="1"/>
</dbReference>
<evidence type="ECO:0000256" key="3">
    <source>
        <dbReference type="ARBA" id="ARBA00008243"/>
    </source>
</evidence>
<evidence type="ECO:0000313" key="22">
    <source>
        <dbReference type="Proteomes" id="UP000694700"/>
    </source>
</evidence>
<evidence type="ECO:0000256" key="17">
    <source>
        <dbReference type="ARBA" id="ARBA00060129"/>
    </source>
</evidence>
<dbReference type="PRINTS" id="PR01368">
    <property type="entry name" value="SYNAPSIN"/>
</dbReference>
<evidence type="ECO:0000256" key="14">
    <source>
        <dbReference type="ARBA" id="ARBA00029646"/>
    </source>
</evidence>
<dbReference type="InterPro" id="IPR001359">
    <property type="entry name" value="Synapsin"/>
</dbReference>
<dbReference type="Proteomes" id="UP000694700">
    <property type="component" value="Unplaced"/>
</dbReference>
<feature type="compositionally biased region" description="Low complexity" evidence="18">
    <location>
        <begin position="387"/>
        <end position="400"/>
    </location>
</feature>
<feature type="compositionally biased region" description="Low complexity" evidence="18">
    <location>
        <begin position="407"/>
        <end position="424"/>
    </location>
</feature>
<dbReference type="FunFam" id="3.40.50.20:FF:000008">
    <property type="entry name" value="Synapsin III"/>
    <property type="match status" value="1"/>
</dbReference>
<evidence type="ECO:0000256" key="16">
    <source>
        <dbReference type="ARBA" id="ARBA00046960"/>
    </source>
</evidence>
<evidence type="ECO:0000259" key="19">
    <source>
        <dbReference type="Pfam" id="PF02078"/>
    </source>
</evidence>
<dbReference type="AlphaFoldDB" id="A0A8C2BCK6"/>
<evidence type="ECO:0000259" key="20">
    <source>
        <dbReference type="Pfam" id="PF02750"/>
    </source>
</evidence>
<dbReference type="Gene3D" id="3.40.50.20">
    <property type="match status" value="1"/>
</dbReference>
<evidence type="ECO:0000256" key="12">
    <source>
        <dbReference type="ARBA" id="ARBA00023273"/>
    </source>
</evidence>
<evidence type="ECO:0000256" key="10">
    <source>
        <dbReference type="ARBA" id="ARBA00023180"/>
    </source>
</evidence>
<feature type="domain" description="Synapsin pre-ATP-grasp" evidence="19">
    <location>
        <begin position="88"/>
        <end position="189"/>
    </location>
</feature>
<organism evidence="21 22">
    <name type="scientific">Cyprinus carpio</name>
    <name type="common">Common carp</name>
    <dbReference type="NCBI Taxonomy" id="7962"/>
    <lineage>
        <taxon>Eukaryota</taxon>
        <taxon>Metazoa</taxon>
        <taxon>Chordata</taxon>
        <taxon>Craniata</taxon>
        <taxon>Vertebrata</taxon>
        <taxon>Euteleostomi</taxon>
        <taxon>Actinopterygii</taxon>
        <taxon>Neopterygii</taxon>
        <taxon>Teleostei</taxon>
        <taxon>Ostariophysi</taxon>
        <taxon>Cypriniformes</taxon>
        <taxon>Cyprinidae</taxon>
        <taxon>Cyprininae</taxon>
        <taxon>Cyprinus</taxon>
    </lineage>
</organism>
<evidence type="ECO:0000256" key="2">
    <source>
        <dbReference type="ARBA" id="ARBA00004555"/>
    </source>
</evidence>
<keyword evidence="10" id="KW-0325">Glycoprotein</keyword>
<dbReference type="Pfam" id="PF10581">
    <property type="entry name" value="Synapsin_N"/>
    <property type="match status" value="1"/>
</dbReference>
<dbReference type="InterPro" id="IPR020898">
    <property type="entry name" value="Synapsin_ATP-bd_dom"/>
</dbReference>
<comment type="subunit">
    <text evidence="16">Homodimer. Can form oligomers with SYN2. Interacts with CAPON. Forms a ternary complex with NOS1. Isoform Ib interacts with PRNP.</text>
</comment>
<dbReference type="InterPro" id="IPR020897">
    <property type="entry name" value="Synapsin_pre-ATP-grasp_dom"/>
</dbReference>
<keyword evidence="7" id="KW-0677">Repeat</keyword>
<keyword evidence="8" id="KW-0770">Synapse</keyword>
<accession>A0A8C2BCK6</accession>
<evidence type="ECO:0000256" key="8">
    <source>
        <dbReference type="ARBA" id="ARBA00023018"/>
    </source>
</evidence>
<feature type="region of interest" description="Disordered" evidence="18">
    <location>
        <begin position="370"/>
        <end position="636"/>
    </location>
</feature>
<feature type="compositionally biased region" description="Polar residues" evidence="18">
    <location>
        <begin position="370"/>
        <end position="379"/>
    </location>
</feature>
<dbReference type="InterPro" id="IPR019736">
    <property type="entry name" value="Synapsin_P_site"/>
</dbReference>
<feature type="compositionally biased region" description="Polar residues" evidence="18">
    <location>
        <begin position="601"/>
        <end position="630"/>
    </location>
</feature>
<evidence type="ECO:0000256" key="6">
    <source>
        <dbReference type="ARBA" id="ARBA00022553"/>
    </source>
</evidence>
<evidence type="ECO:0000256" key="11">
    <source>
        <dbReference type="ARBA" id="ARBA00023203"/>
    </source>
</evidence>
<reference evidence="21" key="1">
    <citation type="submission" date="2025-08" db="UniProtKB">
        <authorList>
            <consortium name="Ensembl"/>
        </authorList>
    </citation>
    <scope>IDENTIFICATION</scope>
</reference>
<proteinExistence type="inferred from homology"/>
<feature type="domain" description="Synapsin ATP-binding" evidence="20">
    <location>
        <begin position="218"/>
        <end position="367"/>
    </location>
</feature>
<evidence type="ECO:0000256" key="13">
    <source>
        <dbReference type="ARBA" id="ARBA00023329"/>
    </source>
</evidence>
<keyword evidence="11" id="KW-0009">Actin-binding</keyword>
<dbReference type="InterPro" id="IPR016185">
    <property type="entry name" value="PreATP-grasp_dom_sf"/>
</dbReference>
<comment type="function">
    <text evidence="17">Neuronal phosphoprotein that coats synaptic vesicles, and binds to the cytoskeleton. Acts as a regulator of synaptic vesicles trafficking, involved in the control of neurotransmitter release at the pre-synaptic terminal. Also involved in the regulation of axon outgrowth and synaptogenesis. The complex formed with NOS1 and CAPON proteins is necessary for specific nitric-oxid functions at a presynaptic level.</text>
</comment>
<dbReference type="Ensembl" id="ENSCCRT00015122340.1">
    <property type="protein sequence ID" value="ENSCCRP00015118578.1"/>
    <property type="gene ID" value="ENSCCRG00015046562.1"/>
</dbReference>
<evidence type="ECO:0000256" key="4">
    <source>
        <dbReference type="ARBA" id="ARBA00017852"/>
    </source>
</evidence>
<keyword evidence="5" id="KW-0488">Methylation</keyword>
<feature type="region of interest" description="Disordered" evidence="18">
    <location>
        <begin position="15"/>
        <end position="57"/>
    </location>
</feature>
<dbReference type="InterPro" id="IPR019735">
    <property type="entry name" value="Synapsin_CS"/>
</dbReference>
<feature type="compositionally biased region" description="Low complexity" evidence="18">
    <location>
        <begin position="444"/>
        <end position="543"/>
    </location>
</feature>
<dbReference type="GO" id="GO:0003779">
    <property type="term" value="F:actin binding"/>
    <property type="evidence" value="ECO:0007669"/>
    <property type="project" value="UniProtKB-KW"/>
</dbReference>
<dbReference type="SUPFAM" id="SSF56059">
    <property type="entry name" value="Glutathione synthetase ATP-binding domain-like"/>
    <property type="match status" value="1"/>
</dbReference>
<dbReference type="Pfam" id="PF02750">
    <property type="entry name" value="Synapsin_C"/>
    <property type="match status" value="1"/>
</dbReference>
<dbReference type="PANTHER" id="PTHR10841:SF24">
    <property type="entry name" value="SYNAPSIN-1"/>
    <property type="match status" value="1"/>
</dbReference>
<dbReference type="GO" id="GO:0030672">
    <property type="term" value="C:synaptic vesicle membrane"/>
    <property type="evidence" value="ECO:0007669"/>
    <property type="project" value="TreeGrafter"/>
</dbReference>
<dbReference type="FunFam" id="3.30.470.20:FF:000011">
    <property type="entry name" value="Synapsin I"/>
    <property type="match status" value="1"/>
</dbReference>
<dbReference type="GO" id="GO:0005794">
    <property type="term" value="C:Golgi apparatus"/>
    <property type="evidence" value="ECO:0007669"/>
    <property type="project" value="UniProtKB-SubCell"/>
</dbReference>
<comment type="similarity">
    <text evidence="3">Belongs to the synapsin family.</text>
</comment>